<organism evidence="2 3">
    <name type="scientific">Halogranum rubrum</name>
    <dbReference type="NCBI Taxonomy" id="553466"/>
    <lineage>
        <taxon>Archaea</taxon>
        <taxon>Methanobacteriati</taxon>
        <taxon>Methanobacteriota</taxon>
        <taxon>Stenosarchaea group</taxon>
        <taxon>Halobacteria</taxon>
        <taxon>Halobacteriales</taxon>
        <taxon>Haloferacaceae</taxon>
    </lineage>
</organism>
<evidence type="ECO:0000313" key="3">
    <source>
        <dbReference type="Proteomes" id="UP000199607"/>
    </source>
</evidence>
<evidence type="ECO:0000256" key="1">
    <source>
        <dbReference type="SAM" id="MobiDB-lite"/>
    </source>
</evidence>
<sequence>MGTVSSCNDRETREQLPKEESTNKTAIQVSESQNQLPLLALMNLVRVSD</sequence>
<name>A0A1I4FCG9_9EURY</name>
<dbReference type="EMBL" id="FOTC01000002">
    <property type="protein sequence ID" value="SFL15675.1"/>
    <property type="molecule type" value="Genomic_DNA"/>
</dbReference>
<feature type="compositionally biased region" description="Basic and acidic residues" evidence="1">
    <location>
        <begin position="8"/>
        <end position="22"/>
    </location>
</feature>
<keyword evidence="3" id="KW-1185">Reference proteome</keyword>
<dbReference type="AlphaFoldDB" id="A0A1I4FCG9"/>
<dbReference type="Proteomes" id="UP000199607">
    <property type="component" value="Unassembled WGS sequence"/>
</dbReference>
<gene>
    <name evidence="2" type="ORF">SAMN04487950_2775</name>
</gene>
<accession>A0A1I4FCG9</accession>
<reference evidence="3" key="1">
    <citation type="submission" date="2016-10" db="EMBL/GenBank/DDBJ databases">
        <authorList>
            <person name="Varghese N."/>
            <person name="Submissions S."/>
        </authorList>
    </citation>
    <scope>NUCLEOTIDE SEQUENCE [LARGE SCALE GENOMIC DNA]</scope>
    <source>
        <strain evidence="3">CGMCC 1.7738</strain>
    </source>
</reference>
<dbReference type="STRING" id="553466.SAMN04487950_2775"/>
<protein>
    <submittedName>
        <fullName evidence="2">Uncharacterized protein</fullName>
    </submittedName>
</protein>
<evidence type="ECO:0000313" key="2">
    <source>
        <dbReference type="EMBL" id="SFL15675.1"/>
    </source>
</evidence>
<proteinExistence type="predicted"/>
<feature type="region of interest" description="Disordered" evidence="1">
    <location>
        <begin position="1"/>
        <end position="29"/>
    </location>
</feature>